<proteinExistence type="predicted"/>
<evidence type="ECO:0000313" key="2">
    <source>
        <dbReference type="Proteomes" id="UP000233556"/>
    </source>
</evidence>
<protein>
    <submittedName>
        <fullName evidence="1">Uncharacterized protein</fullName>
    </submittedName>
</protein>
<name>A0A2I0UQ56_LIMLA</name>
<dbReference type="Proteomes" id="UP000233556">
    <property type="component" value="Unassembled WGS sequence"/>
</dbReference>
<evidence type="ECO:0000313" key="1">
    <source>
        <dbReference type="EMBL" id="PKU48167.1"/>
    </source>
</evidence>
<dbReference type="AlphaFoldDB" id="A0A2I0UQ56"/>
<reference evidence="2" key="2">
    <citation type="submission" date="2017-12" db="EMBL/GenBank/DDBJ databases">
        <title>Genome sequence of the Bar-tailed Godwit (Limosa lapponica baueri).</title>
        <authorList>
            <person name="Lima N.C.B."/>
            <person name="Parody-Merino A.M."/>
            <person name="Battley P.F."/>
            <person name="Fidler A.E."/>
            <person name="Prosdocimi F."/>
        </authorList>
    </citation>
    <scope>NUCLEOTIDE SEQUENCE [LARGE SCALE GENOMIC DNA]</scope>
</reference>
<keyword evidence="2" id="KW-1185">Reference proteome</keyword>
<dbReference type="EMBL" id="KZ505659">
    <property type="protein sequence ID" value="PKU48167.1"/>
    <property type="molecule type" value="Genomic_DNA"/>
</dbReference>
<accession>A0A2I0UQ56</accession>
<organism evidence="1 2">
    <name type="scientific">Limosa lapponica baueri</name>
    <dbReference type="NCBI Taxonomy" id="1758121"/>
    <lineage>
        <taxon>Eukaryota</taxon>
        <taxon>Metazoa</taxon>
        <taxon>Chordata</taxon>
        <taxon>Craniata</taxon>
        <taxon>Vertebrata</taxon>
        <taxon>Euteleostomi</taxon>
        <taxon>Archelosauria</taxon>
        <taxon>Archosauria</taxon>
        <taxon>Dinosauria</taxon>
        <taxon>Saurischia</taxon>
        <taxon>Theropoda</taxon>
        <taxon>Coelurosauria</taxon>
        <taxon>Aves</taxon>
        <taxon>Neognathae</taxon>
        <taxon>Neoaves</taxon>
        <taxon>Charadriiformes</taxon>
        <taxon>Scolopacidae</taxon>
        <taxon>Limosa</taxon>
    </lineage>
</organism>
<sequence length="130" mass="14791">MEGRLAKGNYETEEPCPVFVLAANDAPTGVTPLKHAYLLCCQPGSLNKEACRLDSTFPLVEQEDPPVYEERETSDSNFSPYTLDLLFSSLGRDLQPEVRQDEENMWDWYSRYPDCRKSTLERACYPGVMG</sequence>
<gene>
    <name evidence="1" type="ORF">llap_1543</name>
</gene>
<reference evidence="2" key="1">
    <citation type="submission" date="2017-11" db="EMBL/GenBank/DDBJ databases">
        <authorList>
            <person name="Lima N.C."/>
            <person name="Parody-Merino A.M."/>
            <person name="Battley P.F."/>
            <person name="Fidler A.E."/>
            <person name="Prosdocimi F."/>
        </authorList>
    </citation>
    <scope>NUCLEOTIDE SEQUENCE [LARGE SCALE GENOMIC DNA]</scope>
</reference>